<proteinExistence type="predicted"/>
<dbReference type="GO" id="GO:0004386">
    <property type="term" value="F:helicase activity"/>
    <property type="evidence" value="ECO:0007669"/>
    <property type="project" value="InterPro"/>
</dbReference>
<dbReference type="PANTHER" id="PTHR10887:SF522">
    <property type="entry name" value="P-LOOP CONTAINING NUCLEOSIDE TRIPHOSPHATE HYDROLASES SUPERFAMILY PROTEIN"/>
    <property type="match status" value="1"/>
</dbReference>
<evidence type="ECO:0000259" key="3">
    <source>
        <dbReference type="Pfam" id="PF13087"/>
    </source>
</evidence>
<feature type="domain" description="DNA2/NAM7 helicase helicase" evidence="2">
    <location>
        <begin position="790"/>
        <end position="861"/>
    </location>
</feature>
<reference evidence="4" key="2">
    <citation type="submission" date="2018-05" db="EMBL/GenBank/DDBJ databases">
        <title>OmerRS3 (Oryza meridionalis Reference Sequence Version 3).</title>
        <authorList>
            <person name="Zhang J."/>
            <person name="Kudrna D."/>
            <person name="Lee S."/>
            <person name="Talag J."/>
            <person name="Welchert J."/>
            <person name="Wing R.A."/>
        </authorList>
    </citation>
    <scope>NUCLEOTIDE SEQUENCE [LARGE SCALE GENOMIC DNA]</scope>
    <source>
        <strain evidence="4">cv. OR44</strain>
    </source>
</reference>
<evidence type="ECO:0000256" key="1">
    <source>
        <dbReference type="SAM" id="MobiDB-lite"/>
    </source>
</evidence>
<feature type="region of interest" description="Disordered" evidence="1">
    <location>
        <begin position="1"/>
        <end position="133"/>
    </location>
</feature>
<dbReference type="InterPro" id="IPR047187">
    <property type="entry name" value="SF1_C_Upf1"/>
</dbReference>
<dbReference type="InterPro" id="IPR041677">
    <property type="entry name" value="DNA2/NAM7_AAA_11"/>
</dbReference>
<dbReference type="STRING" id="40149.A0A0E0F847"/>
<evidence type="ECO:0000259" key="2">
    <source>
        <dbReference type="Pfam" id="PF13086"/>
    </source>
</evidence>
<dbReference type="eggNOG" id="KOG1801">
    <property type="taxonomic scope" value="Eukaryota"/>
</dbReference>
<dbReference type="Proteomes" id="UP000008021">
    <property type="component" value="Chromosome 11"/>
</dbReference>
<feature type="compositionally biased region" description="Basic residues" evidence="1">
    <location>
        <begin position="1"/>
        <end position="10"/>
    </location>
</feature>
<dbReference type="CDD" id="cd18808">
    <property type="entry name" value="SF1_C_Upf1"/>
    <property type="match status" value="1"/>
</dbReference>
<sequence>MGPKRRRKGKTQVGAAARDEEPSVVVDADDADGGARSHVVAGEAAGGGGADGGSPASRAASPPPPTAAGGQGGVGGGPVSGGGGSAPGGAATAQREGAPPAAVTSVQGAPRAPATAETVPQGSPRGPGVRTLDIEEKGPAFGDARWRNKATGVDIDDSSRDDADGGLSKTVLSWTIQDILLDNEVQNVPTKFKGLQHYLDVHSNLLMEEVRITIKSSLLKVETTQCFRDFVVSFAGPPSIYYIDIDLYGIDNCQHVVKDGDLFFLSSQPLRGQLSGCFGIATDVGCDNQFQRSFKMLVSENQKKTDLESIRYIYFLTNIMDNLNISRAIVTMSSRRCGIINSIIRRNEKVQNVPTKFKGLQHYLDVHSNLLMEEVRITIKSSLLKVETTQCFRDFVVSFAGPPSIYYIDIDLYGIDNCQHVVKDGDLFFLSSQPLRGQLSGCFGIATDVGCDNQFQRSFKMLVSENQKKTDLESIRYIYFLTNIMDNLNISRAMVTMSSRRCGIINSIIRRNEKCKKTCACAELCAFGIEDSSYLDKYNEEQQCAMTCIMSKVGCHHNHSVDLVWGPPGTGKTRLAAGLAICMLNLRLRILVCVPLKRDIHIFLKSLQENYPSFNIGKALVLNNLLDKDMCNIISETTLANRASELYVALFVWKAWVKEMAALLGLDMYCRKKCVHHDEDLTCNKCEPIEFSLMSFKKKFGNTAVELRKCSTCLIKSLSATSLSDLDVKNSEISDYSVKRAFGITIAVDYDFEDCCTAKSLDQIRRTCLALTETVLSSIELPQLEGWSDLEDFCIRHSHIIISTPGCFARLQSLKMDQVDVLIVDKAAQIKENDLLVPLSIPPRHVVLLGDHQHLHPIVKTEGCKEAGCTRSLFQRLLHLSFTRHKLIKQYMMHPLIRQFPSEHFYKDKIVDGQSVESINLQFPAYTFFDVVDMEDFSCMGKKSMEAAVVLFLLQKLCEGLTNAAGRLNVGIVCFCSNQVNAIITQLGRKYQNHDRVNLEVNSLENMHEDWYDVIILSSLFDDKSELPTDNRINVALTKSRHCLWIIGQADILLQIPGTWKSLIHHSMQQNCVVVLDSKSLTMDMEPLSETTDQDGLVSTQSTTPNKDLEDHITLNTFWHVFETKKVLQDFQWNLSVDNLKSQYEHHESTEFGSEEKNKRGKHRLESALDILKVHGVIGSNEVNSEEALFRISAHNRVDAAEPENLRSTEDGNVMVGCFRLSYNYFYLKPGEVYWYDKSKPYVHSRSNLPAAHAVMVIGHGKRMMDRGEGTSNNVVRRHVVIQNSEGKRFGFDGTGRVLRRSLTHLYQMKI</sequence>
<dbReference type="InterPro" id="IPR045055">
    <property type="entry name" value="DNA2/NAM7-like"/>
</dbReference>
<feature type="compositionally biased region" description="Gly residues" evidence="1">
    <location>
        <begin position="69"/>
        <end position="87"/>
    </location>
</feature>
<organism evidence="4">
    <name type="scientific">Oryza meridionalis</name>
    <dbReference type="NCBI Taxonomy" id="40149"/>
    <lineage>
        <taxon>Eukaryota</taxon>
        <taxon>Viridiplantae</taxon>
        <taxon>Streptophyta</taxon>
        <taxon>Embryophyta</taxon>
        <taxon>Tracheophyta</taxon>
        <taxon>Spermatophyta</taxon>
        <taxon>Magnoliopsida</taxon>
        <taxon>Liliopsida</taxon>
        <taxon>Poales</taxon>
        <taxon>Poaceae</taxon>
        <taxon>BOP clade</taxon>
        <taxon>Oryzoideae</taxon>
        <taxon>Oryzeae</taxon>
        <taxon>Oryzinae</taxon>
        <taxon>Oryza</taxon>
    </lineage>
</organism>
<dbReference type="Pfam" id="PF13086">
    <property type="entry name" value="AAA_11"/>
    <property type="match status" value="1"/>
</dbReference>
<feature type="domain" description="DNA2/NAM7 helicase-like C-terminal" evidence="3">
    <location>
        <begin position="870"/>
        <end position="1050"/>
    </location>
</feature>
<evidence type="ECO:0008006" key="6">
    <source>
        <dbReference type="Google" id="ProtNLM"/>
    </source>
</evidence>
<dbReference type="InterPro" id="IPR027417">
    <property type="entry name" value="P-loop_NTPase"/>
</dbReference>
<dbReference type="Gene3D" id="3.40.50.300">
    <property type="entry name" value="P-loop containing nucleotide triphosphate hydrolases"/>
    <property type="match status" value="2"/>
</dbReference>
<protein>
    <recommendedName>
        <fullName evidence="6">DNA2/NAM7 helicase-like C-terminal domain-containing protein</fullName>
    </recommendedName>
</protein>
<dbReference type="InterPro" id="IPR038765">
    <property type="entry name" value="Papain-like_cys_pep_sf"/>
</dbReference>
<reference evidence="4" key="1">
    <citation type="submission" date="2015-04" db="UniProtKB">
        <authorList>
            <consortium name="EnsemblPlants"/>
        </authorList>
    </citation>
    <scope>IDENTIFICATION</scope>
</reference>
<dbReference type="Gramene" id="OMERI11G17600.1">
    <property type="protein sequence ID" value="OMERI11G17600.1"/>
    <property type="gene ID" value="OMERI11G17600"/>
</dbReference>
<dbReference type="EnsemblPlants" id="OMERI11G17600.1">
    <property type="protein sequence ID" value="OMERI11G17600.1"/>
    <property type="gene ID" value="OMERI11G17600"/>
</dbReference>
<dbReference type="SUPFAM" id="SSF52540">
    <property type="entry name" value="P-loop containing nucleoside triphosphate hydrolases"/>
    <property type="match status" value="1"/>
</dbReference>
<dbReference type="Pfam" id="PF13087">
    <property type="entry name" value="AAA_12"/>
    <property type="match status" value="1"/>
</dbReference>
<dbReference type="FunFam" id="3.40.50.300:FF:002328">
    <property type="entry name" value="Helicase-like protein"/>
    <property type="match status" value="1"/>
</dbReference>
<evidence type="ECO:0000313" key="4">
    <source>
        <dbReference type="EnsemblPlants" id="OMERI11G17600.1"/>
    </source>
</evidence>
<accession>A0A0E0F847</accession>
<dbReference type="SUPFAM" id="SSF54001">
    <property type="entry name" value="Cysteine proteinases"/>
    <property type="match status" value="1"/>
</dbReference>
<dbReference type="HOGENOM" id="CLU_009752_0_0_1"/>
<name>A0A0E0F847_9ORYZ</name>
<dbReference type="InterPro" id="IPR041679">
    <property type="entry name" value="DNA2/NAM7-like_C"/>
</dbReference>
<evidence type="ECO:0000313" key="5">
    <source>
        <dbReference type="Proteomes" id="UP000008021"/>
    </source>
</evidence>
<keyword evidence="5" id="KW-1185">Reference proteome</keyword>
<dbReference type="PANTHER" id="PTHR10887">
    <property type="entry name" value="DNA2/NAM7 HELICASE FAMILY"/>
    <property type="match status" value="1"/>
</dbReference>